<dbReference type="PANTHER" id="PTHR36356:SF1">
    <property type="entry name" value="EXPRESSED PROTEIN"/>
    <property type="match status" value="1"/>
</dbReference>
<feature type="region of interest" description="Disordered" evidence="1">
    <location>
        <begin position="1"/>
        <end position="27"/>
    </location>
</feature>
<keyword evidence="2" id="KW-0472">Membrane</keyword>
<feature type="transmembrane region" description="Helical" evidence="2">
    <location>
        <begin position="162"/>
        <end position="181"/>
    </location>
</feature>
<evidence type="ECO:0000256" key="1">
    <source>
        <dbReference type="SAM" id="MobiDB-lite"/>
    </source>
</evidence>
<dbReference type="Proteomes" id="UP000815325">
    <property type="component" value="Unassembled WGS sequence"/>
</dbReference>
<protein>
    <submittedName>
        <fullName evidence="3">Uncharacterized protein</fullName>
    </submittedName>
</protein>
<sequence>MNFQNLHPPTSHSSSLLHPTSSTCHQRLIPPHTRLSQCQQQRQRGIVAAYSSGHNSTTSTRGNNNNQEEMKQKARVAAQGAQSKLKDMYTQAQESAARTWIRLDSEYNLNSKVERAGKRVEETWRDVDQTFKVRRRLRNSTEYVQRRWPTWQKQLDQFATTWYGKTTLLIAIVAVISSPIFWRVMNIVLLVWWLAIPVAAAVVNSVQKRAAMRAQEEAEEEARRANPFAEIFRPRQGKRSSSTQQEGPVIEADYVVISKDEKK</sequence>
<comment type="caution">
    <text evidence="3">The sequence shown here is derived from an EMBL/GenBank/DDBJ whole genome shotgun (WGS) entry which is preliminary data.</text>
</comment>
<name>A0ABQ7H0V6_DUNSA</name>
<feature type="region of interest" description="Disordered" evidence="1">
    <location>
        <begin position="218"/>
        <end position="252"/>
    </location>
</feature>
<dbReference type="EMBL" id="MU069512">
    <property type="protein sequence ID" value="KAF5840480.1"/>
    <property type="molecule type" value="Genomic_DNA"/>
</dbReference>
<feature type="region of interest" description="Disordered" evidence="1">
    <location>
        <begin position="50"/>
        <end position="70"/>
    </location>
</feature>
<evidence type="ECO:0000313" key="3">
    <source>
        <dbReference type="EMBL" id="KAF5840480.1"/>
    </source>
</evidence>
<evidence type="ECO:0000256" key="2">
    <source>
        <dbReference type="SAM" id="Phobius"/>
    </source>
</evidence>
<gene>
    <name evidence="3" type="ORF">DUNSADRAFT_16571</name>
</gene>
<proteinExistence type="predicted"/>
<accession>A0ABQ7H0V6</accession>
<keyword evidence="2" id="KW-0812">Transmembrane</keyword>
<feature type="transmembrane region" description="Helical" evidence="2">
    <location>
        <begin position="187"/>
        <end position="206"/>
    </location>
</feature>
<evidence type="ECO:0000313" key="4">
    <source>
        <dbReference type="Proteomes" id="UP000815325"/>
    </source>
</evidence>
<organism evidence="3 4">
    <name type="scientific">Dunaliella salina</name>
    <name type="common">Green alga</name>
    <name type="synonym">Protococcus salinus</name>
    <dbReference type="NCBI Taxonomy" id="3046"/>
    <lineage>
        <taxon>Eukaryota</taxon>
        <taxon>Viridiplantae</taxon>
        <taxon>Chlorophyta</taxon>
        <taxon>core chlorophytes</taxon>
        <taxon>Chlorophyceae</taxon>
        <taxon>CS clade</taxon>
        <taxon>Chlamydomonadales</taxon>
        <taxon>Dunaliellaceae</taxon>
        <taxon>Dunaliella</taxon>
    </lineage>
</organism>
<keyword evidence="2" id="KW-1133">Transmembrane helix</keyword>
<reference evidence="3" key="1">
    <citation type="submission" date="2017-08" db="EMBL/GenBank/DDBJ databases">
        <authorList>
            <person name="Polle J.E."/>
            <person name="Barry K."/>
            <person name="Cushman J."/>
            <person name="Schmutz J."/>
            <person name="Tran D."/>
            <person name="Hathwaick L.T."/>
            <person name="Yim W.C."/>
            <person name="Jenkins J."/>
            <person name="Mckie-Krisberg Z.M."/>
            <person name="Prochnik S."/>
            <person name="Lindquist E."/>
            <person name="Dockter R.B."/>
            <person name="Adam C."/>
            <person name="Molina H."/>
            <person name="Bunkerborg J."/>
            <person name="Jin E."/>
            <person name="Buchheim M."/>
            <person name="Magnuson J."/>
        </authorList>
    </citation>
    <scope>NUCLEOTIDE SEQUENCE</scope>
    <source>
        <strain evidence="3">CCAP 19/18</strain>
    </source>
</reference>
<feature type="compositionally biased region" description="Low complexity" evidence="1">
    <location>
        <begin position="1"/>
        <end position="23"/>
    </location>
</feature>
<feature type="compositionally biased region" description="Low complexity" evidence="1">
    <location>
        <begin position="51"/>
        <end position="66"/>
    </location>
</feature>
<dbReference type="PANTHER" id="PTHR36356">
    <property type="entry name" value="EXPRESSED PROTEIN"/>
    <property type="match status" value="1"/>
</dbReference>
<keyword evidence="4" id="KW-1185">Reference proteome</keyword>